<dbReference type="OMA" id="FACWEES"/>
<evidence type="ECO:0000313" key="1">
    <source>
        <dbReference type="EMBL" id="EPE35505.1"/>
    </source>
</evidence>
<proteinExistence type="predicted"/>
<dbReference type="AlphaFoldDB" id="S3DCP6"/>
<reference evidence="1 2" key="1">
    <citation type="journal article" date="2013" name="BMC Genomics">
        <title>Genomics-driven discovery of the pneumocandin biosynthetic gene cluster in the fungus Glarea lozoyensis.</title>
        <authorList>
            <person name="Chen L."/>
            <person name="Yue Q."/>
            <person name="Zhang X."/>
            <person name="Xiang M."/>
            <person name="Wang C."/>
            <person name="Li S."/>
            <person name="Che Y."/>
            <person name="Ortiz-Lopez F.J."/>
            <person name="Bills G.F."/>
            <person name="Liu X."/>
            <person name="An Z."/>
        </authorList>
    </citation>
    <scope>NUCLEOTIDE SEQUENCE [LARGE SCALE GENOMIC DNA]</scope>
    <source>
        <strain evidence="2">ATCC 20868 / MF5171</strain>
    </source>
</reference>
<dbReference type="HOGENOM" id="CLU_081034_0_0_1"/>
<keyword evidence="2" id="KW-1185">Reference proteome</keyword>
<name>S3DCP6_GLAL2</name>
<dbReference type="RefSeq" id="XP_008077584.1">
    <property type="nucleotide sequence ID" value="XM_008079393.1"/>
</dbReference>
<protein>
    <submittedName>
        <fullName evidence="1">Uncharacterized protein</fullName>
    </submittedName>
</protein>
<dbReference type="OrthoDB" id="3555166at2759"/>
<dbReference type="GeneID" id="19470246"/>
<dbReference type="EMBL" id="KE145354">
    <property type="protein sequence ID" value="EPE35505.1"/>
    <property type="molecule type" value="Genomic_DNA"/>
</dbReference>
<accession>S3DCP6</accession>
<evidence type="ECO:0000313" key="2">
    <source>
        <dbReference type="Proteomes" id="UP000016922"/>
    </source>
</evidence>
<dbReference type="KEGG" id="glz:GLAREA_11204"/>
<dbReference type="Proteomes" id="UP000016922">
    <property type="component" value="Unassembled WGS sequence"/>
</dbReference>
<gene>
    <name evidence="1" type="ORF">GLAREA_11204</name>
</gene>
<sequence length="299" mass="34720">MDAVQKQQTNSLGSNVTCPRPAHFLFEKLPAELRNKVYDEYYASDEKQEKEFYYLDQKGNITTATERYVYKNVVAGTQHQIFDPIRASKTMASEILARTIQQVVFDIRTPEALKQFSESLRTYIELSGLKTDKSHQIAIDLTSNMTTSHRSHLDNWNEIEDEHGNDFEEEETYHHGRDRQGTLTRLKVSTHDHIKQWLVELSTLPNNTEICLTFPFFWRDFRSLRGLSARYGLSNRTVKFCFPPPSSRHPEYDYCRAQTMAAIKGFHDTKQTVLTKEEREHLVAIGCRGFDGFGRRPNA</sequence>
<organism evidence="1 2">
    <name type="scientific">Glarea lozoyensis (strain ATCC 20868 / MF5171)</name>
    <dbReference type="NCBI Taxonomy" id="1116229"/>
    <lineage>
        <taxon>Eukaryota</taxon>
        <taxon>Fungi</taxon>
        <taxon>Dikarya</taxon>
        <taxon>Ascomycota</taxon>
        <taxon>Pezizomycotina</taxon>
        <taxon>Leotiomycetes</taxon>
        <taxon>Helotiales</taxon>
        <taxon>Helotiaceae</taxon>
        <taxon>Glarea</taxon>
    </lineage>
</organism>